<keyword evidence="1" id="KW-0472">Membrane</keyword>
<dbReference type="EMBL" id="CP010836">
    <property type="protein sequence ID" value="AJP71854.1"/>
    <property type="molecule type" value="Genomic_DNA"/>
</dbReference>
<keyword evidence="3" id="KW-1185">Reference proteome</keyword>
<evidence type="ECO:0008006" key="4">
    <source>
        <dbReference type="Google" id="ProtNLM"/>
    </source>
</evidence>
<feature type="transmembrane region" description="Helical" evidence="1">
    <location>
        <begin position="163"/>
        <end position="188"/>
    </location>
</feature>
<feature type="transmembrane region" description="Helical" evidence="1">
    <location>
        <begin position="82"/>
        <end position="101"/>
    </location>
</feature>
<organism evidence="2 3">
    <name type="scientific">Sphingomonas hengshuiensis</name>
    <dbReference type="NCBI Taxonomy" id="1609977"/>
    <lineage>
        <taxon>Bacteria</taxon>
        <taxon>Pseudomonadati</taxon>
        <taxon>Pseudomonadota</taxon>
        <taxon>Alphaproteobacteria</taxon>
        <taxon>Sphingomonadales</taxon>
        <taxon>Sphingomonadaceae</taxon>
        <taxon>Sphingomonas</taxon>
    </lineage>
</organism>
<feature type="transmembrane region" description="Helical" evidence="1">
    <location>
        <begin position="12"/>
        <end position="36"/>
    </location>
</feature>
<sequence length="466" mass="49430">MMGEIMERRRWWLWLGVIAAVGFGLRLAGALGGLWLDEAASAIQARDAGTAMGVFLQINHDNNHHLNSLWMQAVGFGAAPPLARALSIATGTAMILVAGVLGARRAPLLGLITAIAFALSPILVTLGSEARGYAPMAFAMLVAILLTDRWLAGDAERSPATALALCFFLGAFSQLIMVFGFCALAGWVFLALWQRKGLRGALAGSAKLLAPSVVALLLVAAIIWGAAMGTPRGFTFGAWSPFTWTQYLQGLSDMAGYTLGVPALGIAWLAIVPALVIVARCMGASRFWFSALAILAFPAAIALLHPGNVVFARYYLLVSLALLLLVPEIAWIGLIAGGWKRWAAASGLAAFAVGSLACDIDLIRNQRGDPGAAIRALQARAPAGARVFIEREQGLPILVYAAAAARFPLAIAKADCPAPRFLFIDRFEGQDFPATPVRCGSRYVPIAQARARGLSGSHWTLYEVRP</sequence>
<name>A0A7U4J7V7_9SPHN</name>
<feature type="transmembrane region" description="Helical" evidence="1">
    <location>
        <begin position="257"/>
        <end position="279"/>
    </location>
</feature>
<accession>A0A7U4J7V7</accession>
<dbReference type="OrthoDB" id="8044879at2"/>
<feature type="transmembrane region" description="Helical" evidence="1">
    <location>
        <begin position="208"/>
        <end position="227"/>
    </location>
</feature>
<keyword evidence="1" id="KW-1133">Transmembrane helix</keyword>
<reference evidence="2 3" key="1">
    <citation type="journal article" date="2015" name="Int. J. Syst. Evol. Microbiol.">
        <title>Sphingomonas hengshuiensis sp. nov., isolated from lake wetland.</title>
        <authorList>
            <person name="Wei S."/>
            <person name="Wang T."/>
            <person name="Liu H."/>
            <person name="Zhang C."/>
            <person name="Guo J."/>
            <person name="Wang Q."/>
            <person name="Liang K."/>
            <person name="Zhang Z."/>
        </authorList>
    </citation>
    <scope>NUCLEOTIDE SEQUENCE [LARGE SCALE GENOMIC DNA]</scope>
    <source>
        <strain evidence="2 3">WHSC-8</strain>
    </source>
</reference>
<dbReference type="Proteomes" id="UP000032300">
    <property type="component" value="Chromosome"/>
</dbReference>
<feature type="transmembrane region" description="Helical" evidence="1">
    <location>
        <begin position="316"/>
        <end position="336"/>
    </location>
</feature>
<evidence type="ECO:0000313" key="2">
    <source>
        <dbReference type="EMBL" id="AJP71854.1"/>
    </source>
</evidence>
<gene>
    <name evidence="2" type="ORF">TS85_08765</name>
</gene>
<dbReference type="AlphaFoldDB" id="A0A7U4J7V7"/>
<feature type="transmembrane region" description="Helical" evidence="1">
    <location>
        <begin position="108"/>
        <end position="127"/>
    </location>
</feature>
<evidence type="ECO:0000256" key="1">
    <source>
        <dbReference type="SAM" id="Phobius"/>
    </source>
</evidence>
<feature type="transmembrane region" description="Helical" evidence="1">
    <location>
        <begin position="285"/>
        <end position="304"/>
    </location>
</feature>
<reference evidence="2 3" key="2">
    <citation type="submission" date="2015-02" db="EMBL/GenBank/DDBJ databases">
        <title>The complete genome of Sphingomonas hengshuiensis sp. WHSC-8 isolated from soil of Hengshui Lake.</title>
        <authorList>
            <person name="Wei S."/>
            <person name="Guo J."/>
            <person name="Su C."/>
            <person name="Wu R."/>
            <person name="Zhang Z."/>
            <person name="Liang K."/>
            <person name="Li H."/>
            <person name="Wang T."/>
            <person name="Liu H."/>
            <person name="Zhang C."/>
            <person name="Li Z."/>
            <person name="Wang Q."/>
            <person name="Meng J."/>
        </authorList>
    </citation>
    <scope>NUCLEOTIDE SEQUENCE [LARGE SCALE GENOMIC DNA]</scope>
    <source>
        <strain evidence="2 3">WHSC-8</strain>
    </source>
</reference>
<keyword evidence="1" id="KW-0812">Transmembrane</keyword>
<proteinExistence type="predicted"/>
<protein>
    <recommendedName>
        <fullName evidence="4">Glycosyltransferase RgtA/B/C/D-like domain-containing protein</fullName>
    </recommendedName>
</protein>
<dbReference type="KEGG" id="sphi:TS85_08765"/>
<evidence type="ECO:0000313" key="3">
    <source>
        <dbReference type="Proteomes" id="UP000032300"/>
    </source>
</evidence>